<keyword evidence="2" id="KW-1185">Reference proteome</keyword>
<gene>
    <name evidence="1" type="ORF">PCOR1329_LOCUS75885</name>
</gene>
<name>A0ABN9XDY9_9DINO</name>
<proteinExistence type="predicted"/>
<dbReference type="Proteomes" id="UP001189429">
    <property type="component" value="Unassembled WGS sequence"/>
</dbReference>
<comment type="caution">
    <text evidence="1">The sequence shown here is derived from an EMBL/GenBank/DDBJ whole genome shotgun (WGS) entry which is preliminary data.</text>
</comment>
<organism evidence="1 2">
    <name type="scientific">Prorocentrum cordatum</name>
    <dbReference type="NCBI Taxonomy" id="2364126"/>
    <lineage>
        <taxon>Eukaryota</taxon>
        <taxon>Sar</taxon>
        <taxon>Alveolata</taxon>
        <taxon>Dinophyceae</taxon>
        <taxon>Prorocentrales</taxon>
        <taxon>Prorocentraceae</taxon>
        <taxon>Prorocentrum</taxon>
    </lineage>
</organism>
<accession>A0ABN9XDY9</accession>
<evidence type="ECO:0000313" key="1">
    <source>
        <dbReference type="EMBL" id="CAK0897825.1"/>
    </source>
</evidence>
<protein>
    <submittedName>
        <fullName evidence="1">Uncharacterized protein</fullName>
    </submittedName>
</protein>
<evidence type="ECO:0000313" key="2">
    <source>
        <dbReference type="Proteomes" id="UP001189429"/>
    </source>
</evidence>
<dbReference type="EMBL" id="CAUYUJ010020392">
    <property type="protein sequence ID" value="CAK0897825.1"/>
    <property type="molecule type" value="Genomic_DNA"/>
</dbReference>
<sequence>AEVVDGGEERAKDDHIKQLARGFILEKMAEHRDELARDLTAVVSATVPDQATDVASQLADHAAAGKVAGGVHQPPHMARETTGRFCTDKLDAYQRKFKKQLGGHSMKVLARWMVERGVDAKFFAIPSVEPAQGQFAVQFTGAAGPAARRATQILGAQRIAPGQCKCFEVKAAGDQRAHLRIGADMDPRQVKLEIQGRKLREAFRETASDKRWVFDRDLGAPGGAFNGFANAIDGRAPGTPAFSFASWNARALLQYQGARAKPKLAHLKRLDFTRGVVALQEVHQDEEQLSGVLSKAAPAARLAASCREGSAVK</sequence>
<feature type="non-terminal residue" evidence="1">
    <location>
        <position position="313"/>
    </location>
</feature>
<reference evidence="1" key="1">
    <citation type="submission" date="2023-10" db="EMBL/GenBank/DDBJ databases">
        <authorList>
            <person name="Chen Y."/>
            <person name="Shah S."/>
            <person name="Dougan E. K."/>
            <person name="Thang M."/>
            <person name="Chan C."/>
        </authorList>
    </citation>
    <scope>NUCLEOTIDE SEQUENCE [LARGE SCALE GENOMIC DNA]</scope>
</reference>
<feature type="non-terminal residue" evidence="1">
    <location>
        <position position="1"/>
    </location>
</feature>